<keyword evidence="4" id="KW-1185">Reference proteome</keyword>
<evidence type="ECO:0000256" key="1">
    <source>
        <dbReference type="SAM" id="MobiDB-lite"/>
    </source>
</evidence>
<name>A0ABY9J3H5_9ACTN</name>
<evidence type="ECO:0000256" key="2">
    <source>
        <dbReference type="SAM" id="Phobius"/>
    </source>
</evidence>
<keyword evidence="2" id="KW-1133">Transmembrane helix</keyword>
<accession>A0ABY9J3H5</accession>
<feature type="transmembrane region" description="Helical" evidence="2">
    <location>
        <begin position="16"/>
        <end position="36"/>
    </location>
</feature>
<gene>
    <name evidence="3" type="ORF">P8A19_35885</name>
</gene>
<sequence>MRRHKSTGAERRRTDLVFALAAAVMLAGFAFLVVTLQGLSHDLRTANEARDALAQQVERLGESPVAGPPGSRGQPGASVIGPTGPPGDQGEPGEPGTPGPVGPTGPVGPSGSPGTDGSNGVGTTGPSGAAGTDGQSVVGPPGPAGPVGPKGDTGPAGEAGQDGKDGTDGRDGADGQTCPDGYSLQPPPDDPDALICRRTNASPPPADQSRGLLGLGALAATSMYRRLDG</sequence>
<dbReference type="Pfam" id="PF01391">
    <property type="entry name" value="Collagen"/>
    <property type="match status" value="1"/>
</dbReference>
<protein>
    <submittedName>
        <fullName evidence="3">Collagen-like protein</fullName>
    </submittedName>
</protein>
<evidence type="ECO:0000313" key="4">
    <source>
        <dbReference type="Proteomes" id="UP001235744"/>
    </source>
</evidence>
<dbReference type="PANTHER" id="PTHR24637">
    <property type="entry name" value="COLLAGEN"/>
    <property type="match status" value="1"/>
</dbReference>
<evidence type="ECO:0000313" key="3">
    <source>
        <dbReference type="EMBL" id="WLQ60481.1"/>
    </source>
</evidence>
<feature type="region of interest" description="Disordered" evidence="1">
    <location>
        <begin position="62"/>
        <end position="213"/>
    </location>
</feature>
<proteinExistence type="predicted"/>
<organism evidence="3 4">
    <name type="scientific">Streptomyces poriferorum</name>
    <dbReference type="NCBI Taxonomy" id="2798799"/>
    <lineage>
        <taxon>Bacteria</taxon>
        <taxon>Bacillati</taxon>
        <taxon>Actinomycetota</taxon>
        <taxon>Actinomycetes</taxon>
        <taxon>Kitasatosporales</taxon>
        <taxon>Streptomycetaceae</taxon>
        <taxon>Streptomyces</taxon>
    </lineage>
</organism>
<reference evidence="3 4" key="1">
    <citation type="submission" date="2023-03" db="EMBL/GenBank/DDBJ databases">
        <title>Isolation and description of six Streptomyces strains from soil environments, able to metabolize different microbial glucans.</title>
        <authorList>
            <person name="Widen T."/>
            <person name="Larsbrink J."/>
        </authorList>
    </citation>
    <scope>NUCLEOTIDE SEQUENCE [LARGE SCALE GENOMIC DNA]</scope>
    <source>
        <strain evidence="3 4">Alt2</strain>
    </source>
</reference>
<dbReference type="Proteomes" id="UP001235744">
    <property type="component" value="Chromosome"/>
</dbReference>
<feature type="compositionally biased region" description="Basic and acidic residues" evidence="1">
    <location>
        <begin position="161"/>
        <end position="173"/>
    </location>
</feature>
<keyword evidence="2" id="KW-0812">Transmembrane</keyword>
<dbReference type="RefSeq" id="WP_306069237.1">
    <property type="nucleotide sequence ID" value="NZ_CP120988.1"/>
</dbReference>
<dbReference type="PANTHER" id="PTHR24637:SF421">
    <property type="entry name" value="CUTICLE COLLAGEN DPY-2"/>
    <property type="match status" value="1"/>
</dbReference>
<feature type="compositionally biased region" description="Low complexity" evidence="1">
    <location>
        <begin position="107"/>
        <end position="116"/>
    </location>
</feature>
<dbReference type="InterPro" id="IPR008160">
    <property type="entry name" value="Collagen"/>
</dbReference>
<keyword evidence="2" id="KW-0472">Membrane</keyword>
<dbReference type="EMBL" id="CP120988">
    <property type="protein sequence ID" value="WLQ60481.1"/>
    <property type="molecule type" value="Genomic_DNA"/>
</dbReference>